<dbReference type="InterPro" id="IPR013520">
    <property type="entry name" value="Ribonucl_H"/>
</dbReference>
<accession>A0A336K4Q2</accession>
<dbReference type="SMART" id="SM00479">
    <property type="entry name" value="EXOIII"/>
    <property type="match status" value="1"/>
</dbReference>
<protein>
    <submittedName>
        <fullName evidence="9">CSON000212 protein</fullName>
    </submittedName>
</protein>
<dbReference type="InterPro" id="IPR034922">
    <property type="entry name" value="REX1-like_exo"/>
</dbReference>
<dbReference type="CDD" id="cd06145">
    <property type="entry name" value="REX1_like"/>
    <property type="match status" value="1"/>
</dbReference>
<dbReference type="GO" id="GO:0004527">
    <property type="term" value="F:exonuclease activity"/>
    <property type="evidence" value="ECO:0007669"/>
    <property type="project" value="UniProtKB-KW"/>
</dbReference>
<dbReference type="InterPro" id="IPR036397">
    <property type="entry name" value="RNaseH_sf"/>
</dbReference>
<feature type="region of interest" description="Disordered" evidence="7">
    <location>
        <begin position="33"/>
        <end position="54"/>
    </location>
</feature>
<dbReference type="AlphaFoldDB" id="A0A336K4Q2"/>
<dbReference type="PANTHER" id="PTHR12801:SF82">
    <property type="entry name" value="RNA EXONUCLEASE 5"/>
    <property type="match status" value="1"/>
</dbReference>
<feature type="domain" description="Exonuclease" evidence="8">
    <location>
        <begin position="296"/>
        <end position="456"/>
    </location>
</feature>
<keyword evidence="6" id="KW-0539">Nucleus</keyword>
<dbReference type="FunFam" id="3.30.420.10:FF:000019">
    <property type="entry name" value="RNA exonuclease NEF-sp"/>
    <property type="match status" value="1"/>
</dbReference>
<evidence type="ECO:0000256" key="3">
    <source>
        <dbReference type="ARBA" id="ARBA00022722"/>
    </source>
</evidence>
<keyword evidence="3" id="KW-0540">Nuclease</keyword>
<evidence type="ECO:0000313" key="9">
    <source>
        <dbReference type="EMBL" id="SSW99639.1"/>
    </source>
</evidence>
<dbReference type="OMA" id="AKQHERN"/>
<organism evidence="9">
    <name type="scientific">Culicoides sonorensis</name>
    <name type="common">Biting midge</name>
    <dbReference type="NCBI Taxonomy" id="179676"/>
    <lineage>
        <taxon>Eukaryota</taxon>
        <taxon>Metazoa</taxon>
        <taxon>Ecdysozoa</taxon>
        <taxon>Arthropoda</taxon>
        <taxon>Hexapoda</taxon>
        <taxon>Insecta</taxon>
        <taxon>Pterygota</taxon>
        <taxon>Neoptera</taxon>
        <taxon>Endopterygota</taxon>
        <taxon>Diptera</taxon>
        <taxon>Nematocera</taxon>
        <taxon>Chironomoidea</taxon>
        <taxon>Ceratopogonidae</taxon>
        <taxon>Ceratopogoninae</taxon>
        <taxon>Culicoides</taxon>
        <taxon>Monoculicoides</taxon>
    </lineage>
</organism>
<evidence type="ECO:0000259" key="8">
    <source>
        <dbReference type="SMART" id="SM00479"/>
    </source>
</evidence>
<evidence type="ECO:0000256" key="4">
    <source>
        <dbReference type="ARBA" id="ARBA00022801"/>
    </source>
</evidence>
<name>A0A336K4Q2_CULSO</name>
<reference evidence="10" key="2">
    <citation type="submission" date="2018-07" db="EMBL/GenBank/DDBJ databases">
        <authorList>
            <person name="Quirk P.G."/>
            <person name="Krulwich T.A."/>
        </authorList>
    </citation>
    <scope>NUCLEOTIDE SEQUENCE</scope>
</reference>
<feature type="compositionally biased region" description="Basic and acidic residues" evidence="7">
    <location>
        <begin position="33"/>
        <end position="50"/>
    </location>
</feature>
<evidence type="ECO:0000256" key="7">
    <source>
        <dbReference type="SAM" id="MobiDB-lite"/>
    </source>
</evidence>
<dbReference type="EMBL" id="UFQS01000102">
    <property type="protein sequence ID" value="SSW99639.1"/>
    <property type="molecule type" value="Genomic_DNA"/>
</dbReference>
<dbReference type="PANTHER" id="PTHR12801">
    <property type="entry name" value="RNA EXONUCLEASE REXO1 / RECO3 FAMILY MEMBER-RELATED"/>
    <property type="match status" value="1"/>
</dbReference>
<dbReference type="InterPro" id="IPR012337">
    <property type="entry name" value="RNaseH-like_sf"/>
</dbReference>
<sequence>MKMFSSKKEERLERKKKKLAALATMMDLNAADKVDPEIEPVPKKKKKVEENGNLSDEQYKELKVELNKKRNELKNVPNLRLKPIGQKGMLETSPDERQPLLLDDIQNLLMVSLLKSSSPFTPWRWCHLEKVNKLTQTVVFLIDGLTSYDFSSHESLFVKSKDIFETKLELMLPEGDEKKIVEHLACVPLTESYKERLLRQYGTLEAAMGANIDHKLVFKSVFPVKESDSITELSDSIENETDLPEGDKFSRTQLLLSPLQLIDEDYPVPLKGELANRCKGYIMTQDTYSPVTSKSPMYGLDCEMCKVVSGRHEVARISIVNEQYESVYETLVRPELQIMDYLTPWSGITKEMMVDATKTLKEVQQDLRALLTPDAILVGQSLQFDLHALKMMHPYIIDTSVIFNISGERVRKSKLQTLAKEFLGEEIQKAYTGHNSIEDSCASLKLAKLKLANDIYFGDAHLQRKREFNANKHKDDSPQEKSNDLNGDKVHEPQVTTTIFSHMAKKKKKSLIVTTSNTTVNYEEYFPKTETDCPIQCLQLTTSKKAVSKAIELAIDHEFILTHIKMDVNPNDETEFGNKIQKIDKLISKMWKSVALNGLYVIILAGKSNSGVALIQIKNTKNCSFNTVEIDGNQSE</sequence>
<evidence type="ECO:0000256" key="1">
    <source>
        <dbReference type="ARBA" id="ARBA00004123"/>
    </source>
</evidence>
<dbReference type="EMBL" id="UFQT01000102">
    <property type="protein sequence ID" value="SSX20019.1"/>
    <property type="molecule type" value="Genomic_DNA"/>
</dbReference>
<evidence type="ECO:0000313" key="10">
    <source>
        <dbReference type="EMBL" id="SSX20019.1"/>
    </source>
</evidence>
<dbReference type="VEuPathDB" id="VectorBase:CSON000212"/>
<dbReference type="InterPro" id="IPR047021">
    <property type="entry name" value="REXO1/3/4-like"/>
</dbReference>
<dbReference type="Gene3D" id="3.30.420.10">
    <property type="entry name" value="Ribonuclease H-like superfamily/Ribonuclease H"/>
    <property type="match status" value="1"/>
</dbReference>
<reference evidence="9" key="1">
    <citation type="submission" date="2018-04" db="EMBL/GenBank/DDBJ databases">
        <authorList>
            <person name="Go L.Y."/>
            <person name="Mitchell J.A."/>
        </authorList>
    </citation>
    <scope>NUCLEOTIDE SEQUENCE</scope>
    <source>
        <tissue evidence="9">Whole organism</tissue>
    </source>
</reference>
<comment type="similarity">
    <text evidence="2">Belongs to the REXO1/REXO3 family.</text>
</comment>
<keyword evidence="4" id="KW-0378">Hydrolase</keyword>
<evidence type="ECO:0000256" key="6">
    <source>
        <dbReference type="ARBA" id="ARBA00023242"/>
    </source>
</evidence>
<comment type="subcellular location">
    <subcellularLocation>
        <location evidence="1">Nucleus</location>
    </subcellularLocation>
</comment>
<dbReference type="GO" id="GO:0005634">
    <property type="term" value="C:nucleus"/>
    <property type="evidence" value="ECO:0007669"/>
    <property type="project" value="UniProtKB-SubCell"/>
</dbReference>
<dbReference type="Pfam" id="PF00929">
    <property type="entry name" value="RNase_T"/>
    <property type="match status" value="1"/>
</dbReference>
<evidence type="ECO:0000256" key="5">
    <source>
        <dbReference type="ARBA" id="ARBA00022839"/>
    </source>
</evidence>
<evidence type="ECO:0000256" key="2">
    <source>
        <dbReference type="ARBA" id="ARBA00006357"/>
    </source>
</evidence>
<gene>
    <name evidence="9" type="primary">CSON000212</name>
</gene>
<dbReference type="SUPFAM" id="SSF53098">
    <property type="entry name" value="Ribonuclease H-like"/>
    <property type="match status" value="1"/>
</dbReference>
<proteinExistence type="inferred from homology"/>
<keyword evidence="5" id="KW-0269">Exonuclease</keyword>
<dbReference type="GO" id="GO:0003676">
    <property type="term" value="F:nucleic acid binding"/>
    <property type="evidence" value="ECO:0007669"/>
    <property type="project" value="InterPro"/>
</dbReference>
<feature type="region of interest" description="Disordered" evidence="7">
    <location>
        <begin position="468"/>
        <end position="491"/>
    </location>
</feature>